<dbReference type="InterPro" id="IPR000626">
    <property type="entry name" value="Ubiquitin-like_dom"/>
</dbReference>
<dbReference type="OrthoDB" id="428577at2759"/>
<dbReference type="Pfam" id="PF00240">
    <property type="entry name" value="ubiquitin"/>
    <property type="match status" value="1"/>
</dbReference>
<evidence type="ECO:0000313" key="2">
    <source>
        <dbReference type="EMBL" id="CAI2187893.1"/>
    </source>
</evidence>
<dbReference type="InterPro" id="IPR019954">
    <property type="entry name" value="Ubiquitin_CS"/>
</dbReference>
<organism evidence="2 3">
    <name type="scientific">Funneliformis geosporum</name>
    <dbReference type="NCBI Taxonomy" id="1117311"/>
    <lineage>
        <taxon>Eukaryota</taxon>
        <taxon>Fungi</taxon>
        <taxon>Fungi incertae sedis</taxon>
        <taxon>Mucoromycota</taxon>
        <taxon>Glomeromycotina</taxon>
        <taxon>Glomeromycetes</taxon>
        <taxon>Glomerales</taxon>
        <taxon>Glomeraceae</taxon>
        <taxon>Funneliformis</taxon>
    </lineage>
</organism>
<dbReference type="EMBL" id="CAMKVN010004865">
    <property type="protein sequence ID" value="CAI2187893.1"/>
    <property type="molecule type" value="Genomic_DNA"/>
</dbReference>
<feature type="domain" description="Ubiquitin-like" evidence="1">
    <location>
        <begin position="31"/>
        <end position="90"/>
    </location>
</feature>
<dbReference type="PANTHER" id="PTHR10666">
    <property type="entry name" value="UBIQUITIN"/>
    <property type="match status" value="1"/>
</dbReference>
<gene>
    <name evidence="2" type="ORF">FWILDA_LOCUS13309</name>
</gene>
<dbReference type="InterPro" id="IPR019956">
    <property type="entry name" value="Ubiquitin_dom"/>
</dbReference>
<accession>A0A9W4WV15</accession>
<evidence type="ECO:0000313" key="3">
    <source>
        <dbReference type="Proteomes" id="UP001153678"/>
    </source>
</evidence>
<protein>
    <submittedName>
        <fullName evidence="2">10756_t:CDS:1</fullName>
    </submittedName>
</protein>
<feature type="non-terminal residue" evidence="2">
    <location>
        <position position="118"/>
    </location>
</feature>
<dbReference type="SUPFAM" id="SSF54236">
    <property type="entry name" value="Ubiquitin-like"/>
    <property type="match status" value="1"/>
</dbReference>
<dbReference type="Gene3D" id="3.10.20.90">
    <property type="entry name" value="Phosphatidylinositol 3-kinase Catalytic Subunit, Chain A, domain 1"/>
    <property type="match status" value="1"/>
</dbReference>
<proteinExistence type="predicted"/>
<sequence length="118" mass="13526">TVYKQVYPNKFKKSNAIIRENVDRKKHIAGIRIHDTIDQVKAKIEDKEGMPAYIQHLIFAGKQLEDGRILSDYDIKKESTLHLVHILHGGMFQETSGRIGFEALPPLTKYIQTAKKNP</sequence>
<dbReference type="AlphaFoldDB" id="A0A9W4WV15"/>
<evidence type="ECO:0000259" key="1">
    <source>
        <dbReference type="PROSITE" id="PS50053"/>
    </source>
</evidence>
<dbReference type="PROSITE" id="PS50053">
    <property type="entry name" value="UBIQUITIN_2"/>
    <property type="match status" value="1"/>
</dbReference>
<dbReference type="InterPro" id="IPR029071">
    <property type="entry name" value="Ubiquitin-like_domsf"/>
</dbReference>
<dbReference type="PROSITE" id="PS00299">
    <property type="entry name" value="UBIQUITIN_1"/>
    <property type="match status" value="1"/>
</dbReference>
<comment type="caution">
    <text evidence="2">The sequence shown here is derived from an EMBL/GenBank/DDBJ whole genome shotgun (WGS) entry which is preliminary data.</text>
</comment>
<dbReference type="Proteomes" id="UP001153678">
    <property type="component" value="Unassembled WGS sequence"/>
</dbReference>
<dbReference type="PRINTS" id="PR00348">
    <property type="entry name" value="UBIQUITIN"/>
</dbReference>
<dbReference type="SMART" id="SM00213">
    <property type="entry name" value="UBQ"/>
    <property type="match status" value="1"/>
</dbReference>
<name>A0A9W4WV15_9GLOM</name>
<keyword evidence="3" id="KW-1185">Reference proteome</keyword>
<dbReference type="InterPro" id="IPR050158">
    <property type="entry name" value="Ubiquitin_ubiquitin-like"/>
</dbReference>
<reference evidence="2" key="1">
    <citation type="submission" date="2022-08" db="EMBL/GenBank/DDBJ databases">
        <authorList>
            <person name="Kallberg Y."/>
            <person name="Tangrot J."/>
            <person name="Rosling A."/>
        </authorList>
    </citation>
    <scope>NUCLEOTIDE SEQUENCE</scope>
    <source>
        <strain evidence="2">Wild A</strain>
    </source>
</reference>